<evidence type="ECO:0000256" key="1">
    <source>
        <dbReference type="SAM" id="SignalP"/>
    </source>
</evidence>
<sequence length="587" mass="63534">MSFSRRNFLIATGVAAGATTVLSACSSGNGGGSGSNKAPSVDKAKAAEILVGTKADSTGAAPEVPGAVKGGTIYTLDQIDWDHLDPAQLYSSYEGACSVLFLRGLTGYKVDSKGGTTLVGDLATDAGTATDGGKTWAFTLKDNVKWEDGADVTIEDVRHTFERLFASFVTQGPRYPQGWLVGGDKYKGPYGGKHLDSIEISGKTITFKLKEAHADFNFMLAMRGFSIVPKKHDTKEKYDKRPFSCAPYKIESRSIGKGATLVRNEHWVAETDPLRNAYPDKFVFQFGFQPLASTDRYIADKGNDQYTLSLLNEVAPERIQKVLTNATFKKRVLTQVDTTCYYFAINTKRITDVKVRQALNFAWPSKQLQQIRGGALSTATATTIISPLTPGHKDFDLYEKKSKPMGDPEKAKALLKEAGKSGQRVVVAMQQSDNAVKQAVAIKTALTKAGFTPVVKQVDKTSFYSQIGQLDNEYDMFAAGWGPDWPAGYAVIQPCFDSSQIADGGVNWPQLKDASVDKAIAAATVEPDAKKAATMWGDIDEQIMRTAAVVPDYNPIRNYFHGSKVGGVIYDSGNTCIALGKVYAAKA</sequence>
<dbReference type="GO" id="GO:0043190">
    <property type="term" value="C:ATP-binding cassette (ABC) transporter complex"/>
    <property type="evidence" value="ECO:0007669"/>
    <property type="project" value="InterPro"/>
</dbReference>
<dbReference type="Gene3D" id="3.10.105.10">
    <property type="entry name" value="Dipeptide-binding Protein, Domain 3"/>
    <property type="match status" value="1"/>
</dbReference>
<dbReference type="PIRSF" id="PIRSF002741">
    <property type="entry name" value="MppA"/>
    <property type="match status" value="1"/>
</dbReference>
<dbReference type="InterPro" id="IPR039424">
    <property type="entry name" value="SBP_5"/>
</dbReference>
<keyword evidence="1" id="KW-0732">Signal</keyword>
<dbReference type="EMBL" id="PJOS01000005">
    <property type="protein sequence ID" value="PKT74173.1"/>
    <property type="molecule type" value="Genomic_DNA"/>
</dbReference>
<reference evidence="3 4" key="1">
    <citation type="submission" date="2017-12" db="EMBL/GenBank/DDBJ databases">
        <title>Streptomyces populusis sp. nov., a novel endophytic actinobacterium isolated from stems of Populus adenopoda Maxim.</title>
        <authorList>
            <person name="Wang Z."/>
        </authorList>
    </citation>
    <scope>NUCLEOTIDE SEQUENCE [LARGE SCALE GENOMIC DNA]</scope>
    <source>
        <strain evidence="3 4">A249</strain>
    </source>
</reference>
<protein>
    <submittedName>
        <fullName evidence="3">ABC transporter</fullName>
    </submittedName>
</protein>
<dbReference type="Gene3D" id="3.40.190.10">
    <property type="entry name" value="Periplasmic binding protein-like II"/>
    <property type="match status" value="1"/>
</dbReference>
<dbReference type="PANTHER" id="PTHR30290">
    <property type="entry name" value="PERIPLASMIC BINDING COMPONENT OF ABC TRANSPORTER"/>
    <property type="match status" value="1"/>
</dbReference>
<dbReference type="PROSITE" id="PS51318">
    <property type="entry name" value="TAT"/>
    <property type="match status" value="1"/>
</dbReference>
<dbReference type="InterPro" id="IPR000914">
    <property type="entry name" value="SBP_5_dom"/>
</dbReference>
<dbReference type="Proteomes" id="UP000236178">
    <property type="component" value="Unassembled WGS sequence"/>
</dbReference>
<keyword evidence="4" id="KW-1185">Reference proteome</keyword>
<feature type="signal peptide" evidence="1">
    <location>
        <begin position="1"/>
        <end position="23"/>
    </location>
</feature>
<dbReference type="Pfam" id="PF00496">
    <property type="entry name" value="SBP_bac_5"/>
    <property type="match status" value="1"/>
</dbReference>
<dbReference type="GO" id="GO:0042597">
    <property type="term" value="C:periplasmic space"/>
    <property type="evidence" value="ECO:0007669"/>
    <property type="project" value="UniProtKB-ARBA"/>
</dbReference>
<dbReference type="PROSITE" id="PS51257">
    <property type="entry name" value="PROKAR_LIPOPROTEIN"/>
    <property type="match status" value="1"/>
</dbReference>
<evidence type="ECO:0000313" key="3">
    <source>
        <dbReference type="EMBL" id="PKT74173.1"/>
    </source>
</evidence>
<organism evidence="3 4">
    <name type="scientific">Streptomyces populi</name>
    <dbReference type="NCBI Taxonomy" id="2058924"/>
    <lineage>
        <taxon>Bacteria</taxon>
        <taxon>Bacillati</taxon>
        <taxon>Actinomycetota</taxon>
        <taxon>Actinomycetes</taxon>
        <taxon>Kitasatosporales</taxon>
        <taxon>Streptomycetaceae</taxon>
        <taxon>Streptomyces</taxon>
    </lineage>
</organism>
<dbReference type="GO" id="GO:0015833">
    <property type="term" value="P:peptide transport"/>
    <property type="evidence" value="ECO:0007669"/>
    <property type="project" value="TreeGrafter"/>
</dbReference>
<dbReference type="CDD" id="cd08506">
    <property type="entry name" value="PBP2_clavulanate_OppA2"/>
    <property type="match status" value="1"/>
</dbReference>
<dbReference type="InterPro" id="IPR006311">
    <property type="entry name" value="TAT_signal"/>
</dbReference>
<dbReference type="PANTHER" id="PTHR30290:SF83">
    <property type="entry name" value="ABC TRANSPORTER SUBSTRATE-BINDING PROTEIN"/>
    <property type="match status" value="1"/>
</dbReference>
<feature type="domain" description="Solute-binding protein family 5" evidence="2">
    <location>
        <begin position="118"/>
        <end position="501"/>
    </location>
</feature>
<proteinExistence type="predicted"/>
<dbReference type="InterPro" id="IPR030678">
    <property type="entry name" value="Peptide/Ni-bd"/>
</dbReference>
<evidence type="ECO:0000259" key="2">
    <source>
        <dbReference type="Pfam" id="PF00496"/>
    </source>
</evidence>
<dbReference type="OrthoDB" id="5240629at2"/>
<name>A0A2I0SWB6_9ACTN</name>
<dbReference type="SUPFAM" id="SSF53850">
    <property type="entry name" value="Periplasmic binding protein-like II"/>
    <property type="match status" value="1"/>
</dbReference>
<dbReference type="RefSeq" id="WP_103547979.1">
    <property type="nucleotide sequence ID" value="NZ_JBHJSK010000021.1"/>
</dbReference>
<evidence type="ECO:0000313" key="4">
    <source>
        <dbReference type="Proteomes" id="UP000236178"/>
    </source>
</evidence>
<feature type="chain" id="PRO_5038554829" evidence="1">
    <location>
        <begin position="24"/>
        <end position="587"/>
    </location>
</feature>
<gene>
    <name evidence="3" type="ORF">CW362_04235</name>
</gene>
<comment type="caution">
    <text evidence="3">The sequence shown here is derived from an EMBL/GenBank/DDBJ whole genome shotgun (WGS) entry which is preliminary data.</text>
</comment>
<accession>A0A2I0SWB6</accession>
<dbReference type="GO" id="GO:1904680">
    <property type="term" value="F:peptide transmembrane transporter activity"/>
    <property type="evidence" value="ECO:0007669"/>
    <property type="project" value="TreeGrafter"/>
</dbReference>
<dbReference type="AlphaFoldDB" id="A0A2I0SWB6"/>